<name>A0ABD3L4R6_EUCGL</name>
<feature type="compositionally biased region" description="Polar residues" evidence="1">
    <location>
        <begin position="1"/>
        <end position="13"/>
    </location>
</feature>
<organism evidence="2 3">
    <name type="scientific">Eucalyptus globulus</name>
    <name type="common">Tasmanian blue gum</name>
    <dbReference type="NCBI Taxonomy" id="34317"/>
    <lineage>
        <taxon>Eukaryota</taxon>
        <taxon>Viridiplantae</taxon>
        <taxon>Streptophyta</taxon>
        <taxon>Embryophyta</taxon>
        <taxon>Tracheophyta</taxon>
        <taxon>Spermatophyta</taxon>
        <taxon>Magnoliopsida</taxon>
        <taxon>eudicotyledons</taxon>
        <taxon>Gunneridae</taxon>
        <taxon>Pentapetalae</taxon>
        <taxon>rosids</taxon>
        <taxon>malvids</taxon>
        <taxon>Myrtales</taxon>
        <taxon>Myrtaceae</taxon>
        <taxon>Myrtoideae</taxon>
        <taxon>Eucalypteae</taxon>
        <taxon>Eucalyptus</taxon>
    </lineage>
</organism>
<evidence type="ECO:0000256" key="1">
    <source>
        <dbReference type="SAM" id="MobiDB-lite"/>
    </source>
</evidence>
<reference evidence="2 3" key="1">
    <citation type="submission" date="2024-11" db="EMBL/GenBank/DDBJ databases">
        <title>Chromosome-level genome assembly of Eucalyptus globulus Labill. provides insights into its genome evolution.</title>
        <authorList>
            <person name="Li X."/>
        </authorList>
    </citation>
    <scope>NUCLEOTIDE SEQUENCE [LARGE SCALE GENOMIC DNA]</scope>
    <source>
        <strain evidence="2">CL2024</strain>
        <tissue evidence="2">Fresh tender leaves</tissue>
    </source>
</reference>
<dbReference type="PANTHER" id="PTHR47076">
    <property type="entry name" value="NHL DOMAIN PROTEIN"/>
    <property type="match status" value="1"/>
</dbReference>
<dbReference type="AlphaFoldDB" id="A0ABD3L4R6"/>
<dbReference type="PANTHER" id="PTHR47076:SF1">
    <property type="entry name" value="NHL DOMAIN PROTEIN"/>
    <property type="match status" value="1"/>
</dbReference>
<proteinExistence type="predicted"/>
<evidence type="ECO:0000313" key="3">
    <source>
        <dbReference type="Proteomes" id="UP001634007"/>
    </source>
</evidence>
<protein>
    <submittedName>
        <fullName evidence="2">Uncharacterized protein</fullName>
    </submittedName>
</protein>
<keyword evidence="3" id="KW-1185">Reference proteome</keyword>
<comment type="caution">
    <text evidence="2">The sequence shown here is derived from an EMBL/GenBank/DDBJ whole genome shotgun (WGS) entry which is preliminary data.</text>
</comment>
<accession>A0ABD3L4R6</accession>
<dbReference type="Proteomes" id="UP001634007">
    <property type="component" value="Unassembled WGS sequence"/>
</dbReference>
<dbReference type="EMBL" id="JBJKBG010000003">
    <property type="protein sequence ID" value="KAL3746517.1"/>
    <property type="molecule type" value="Genomic_DNA"/>
</dbReference>
<feature type="region of interest" description="Disordered" evidence="1">
    <location>
        <begin position="1"/>
        <end position="20"/>
    </location>
</feature>
<evidence type="ECO:0000313" key="2">
    <source>
        <dbReference type="EMBL" id="KAL3746517.1"/>
    </source>
</evidence>
<sequence length="135" mass="15695">MATQNEKMATLSETLPLKSNEDMEDFEDANAPSSCGCFDKLCFGWRGKRDESVDYLLAHQLEEARETWFVQNLKKVQHVSEVLAGPKWKNFIRRSGPRGVGKKRGNQFHYDPRSYTLNFDDRLEREESLPPRLLD</sequence>
<gene>
    <name evidence="2" type="ORF">ACJRO7_015473</name>
</gene>